<reference evidence="1" key="1">
    <citation type="journal article" date="2015" name="Nature">
        <title>Complex archaea that bridge the gap between prokaryotes and eukaryotes.</title>
        <authorList>
            <person name="Spang A."/>
            <person name="Saw J.H."/>
            <person name="Jorgensen S.L."/>
            <person name="Zaremba-Niedzwiedzka K."/>
            <person name="Martijn J."/>
            <person name="Lind A.E."/>
            <person name="van Eijk R."/>
            <person name="Schleper C."/>
            <person name="Guy L."/>
            <person name="Ettema T.J."/>
        </authorList>
    </citation>
    <scope>NUCLEOTIDE SEQUENCE</scope>
</reference>
<proteinExistence type="predicted"/>
<comment type="caution">
    <text evidence="1">The sequence shown here is derived from an EMBL/GenBank/DDBJ whole genome shotgun (WGS) entry which is preliminary data.</text>
</comment>
<dbReference type="EMBL" id="LAZR01000148">
    <property type="protein sequence ID" value="KKN86370.1"/>
    <property type="molecule type" value="Genomic_DNA"/>
</dbReference>
<protein>
    <submittedName>
        <fullName evidence="1">Uncharacterized protein</fullName>
    </submittedName>
</protein>
<organism evidence="1">
    <name type="scientific">marine sediment metagenome</name>
    <dbReference type="NCBI Taxonomy" id="412755"/>
    <lineage>
        <taxon>unclassified sequences</taxon>
        <taxon>metagenomes</taxon>
        <taxon>ecological metagenomes</taxon>
    </lineage>
</organism>
<dbReference type="PROSITE" id="PS51257">
    <property type="entry name" value="PROKAR_LIPOPROTEIN"/>
    <property type="match status" value="1"/>
</dbReference>
<name>A0A0F9TZF7_9ZZZZ</name>
<gene>
    <name evidence="1" type="ORF">LCGC14_0269240</name>
</gene>
<dbReference type="AlphaFoldDB" id="A0A0F9TZF7"/>
<sequence length="213" mass="23560">MIGRVSLSLLLAAVAASGCGQMGGIAYMALGDEQTEKAEAEFSAMAHSTVAVIVYADAGVQYEYPQATLSLSSVVAAVLRKNIEGAQTIDPIRIRRYQHENFDWNSMDKASLGELFGADYVLFIALRQYTTKEPGSLNIYRGRINAEASIFNVHRPDGTPAEWTETYLEVTFPPDAATGVVAANDEPIRYYTEKAFANLLIRRFYEHEVSKYQ</sequence>
<evidence type="ECO:0000313" key="1">
    <source>
        <dbReference type="EMBL" id="KKN86370.1"/>
    </source>
</evidence>
<accession>A0A0F9TZF7</accession>